<evidence type="ECO:0000256" key="7">
    <source>
        <dbReference type="SAM" id="Phobius"/>
    </source>
</evidence>
<sequence>MWPLATTGQEGVPVLFHEPNVVTGFRPINQPWIAYFLSAFQLHNELLNVWTHLVALVMVLVCGGQFSREFDLLSDPYMWPLAVGIITMVVLYLCSSFAHLLQNRSELAHYTCFMCDYAGIGLYGFGSTMVHYWYCLHEDLLGSLSHQLAIPVGAVLAVVVCTCCSISKTKYQRPYPFARRLWQMSSVLAIYVWLIFPIWYRIWLYVHDGKWESSFTHHLKQMLWFTTGGFFFGSDIPQRLFAAGTFDLVGHSHQLFHVCIMMTTYEQLNALYLELTDGISIVHNMAAPTLFETWGMLGCVLVANSFVVYFFHFSVRRCLGQDGRNKKEEKQGEKDKCKGHGGGSVGNGRCIDGAPWQMSQRGPSGGRSVGERSDEGPVHTSNGNMAATNGSGGS</sequence>
<reference evidence="9" key="1">
    <citation type="submission" date="2025-08" db="UniProtKB">
        <authorList>
            <consortium name="RefSeq"/>
        </authorList>
    </citation>
    <scope>IDENTIFICATION</scope>
</reference>
<keyword evidence="5 7" id="KW-0472">Membrane</keyword>
<feature type="transmembrane region" description="Helical" evidence="7">
    <location>
        <begin position="78"/>
        <end position="101"/>
    </location>
</feature>
<feature type="region of interest" description="Disordered" evidence="6">
    <location>
        <begin position="323"/>
        <end position="394"/>
    </location>
</feature>
<organism evidence="8 9">
    <name type="scientific">Aplysia californica</name>
    <name type="common">California sea hare</name>
    <dbReference type="NCBI Taxonomy" id="6500"/>
    <lineage>
        <taxon>Eukaryota</taxon>
        <taxon>Metazoa</taxon>
        <taxon>Spiralia</taxon>
        <taxon>Lophotrochozoa</taxon>
        <taxon>Mollusca</taxon>
        <taxon>Gastropoda</taxon>
        <taxon>Heterobranchia</taxon>
        <taxon>Euthyneura</taxon>
        <taxon>Tectipleura</taxon>
        <taxon>Aplysiida</taxon>
        <taxon>Aplysioidea</taxon>
        <taxon>Aplysiidae</taxon>
        <taxon>Aplysia</taxon>
    </lineage>
</organism>
<evidence type="ECO:0000256" key="1">
    <source>
        <dbReference type="ARBA" id="ARBA00004141"/>
    </source>
</evidence>
<name>A0ABM0K2P6_APLCA</name>
<keyword evidence="9" id="KW-0675">Receptor</keyword>
<feature type="transmembrane region" description="Helical" evidence="7">
    <location>
        <begin position="294"/>
        <end position="315"/>
    </location>
</feature>
<dbReference type="Pfam" id="PF03006">
    <property type="entry name" value="HlyIII"/>
    <property type="match status" value="1"/>
</dbReference>
<dbReference type="RefSeq" id="XP_005107368.1">
    <property type="nucleotide sequence ID" value="XM_005107311.3"/>
</dbReference>
<evidence type="ECO:0000256" key="3">
    <source>
        <dbReference type="ARBA" id="ARBA00022692"/>
    </source>
</evidence>
<gene>
    <name evidence="9" type="primary">LOC101850839</name>
</gene>
<dbReference type="Proteomes" id="UP000694888">
    <property type="component" value="Unplaced"/>
</dbReference>
<comment type="subcellular location">
    <subcellularLocation>
        <location evidence="1">Membrane</location>
        <topology evidence="1">Multi-pass membrane protein</topology>
    </subcellularLocation>
</comment>
<accession>A0ABM0K2P6</accession>
<protein>
    <submittedName>
        <fullName evidence="9">Membrane progestin receptor beta</fullName>
    </submittedName>
</protein>
<evidence type="ECO:0000256" key="5">
    <source>
        <dbReference type="ARBA" id="ARBA00023136"/>
    </source>
</evidence>
<comment type="similarity">
    <text evidence="2">Belongs to the ADIPOR family.</text>
</comment>
<evidence type="ECO:0000256" key="2">
    <source>
        <dbReference type="ARBA" id="ARBA00007018"/>
    </source>
</evidence>
<dbReference type="InterPro" id="IPR004254">
    <property type="entry name" value="AdipoR/HlyIII-related"/>
</dbReference>
<evidence type="ECO:0000256" key="6">
    <source>
        <dbReference type="SAM" id="MobiDB-lite"/>
    </source>
</evidence>
<evidence type="ECO:0000313" key="8">
    <source>
        <dbReference type="Proteomes" id="UP000694888"/>
    </source>
</evidence>
<evidence type="ECO:0000313" key="9">
    <source>
        <dbReference type="RefSeq" id="XP_005107368.1"/>
    </source>
</evidence>
<dbReference type="PANTHER" id="PTHR20855">
    <property type="entry name" value="ADIPOR/PROGESTIN RECEPTOR-RELATED"/>
    <property type="match status" value="1"/>
</dbReference>
<keyword evidence="8" id="KW-1185">Reference proteome</keyword>
<feature type="transmembrane region" description="Helical" evidence="7">
    <location>
        <begin position="146"/>
        <end position="166"/>
    </location>
</feature>
<dbReference type="GeneID" id="101850839"/>
<feature type="compositionally biased region" description="Basic and acidic residues" evidence="6">
    <location>
        <begin position="323"/>
        <end position="338"/>
    </location>
</feature>
<keyword evidence="4 7" id="KW-1133">Transmembrane helix</keyword>
<keyword evidence="3 7" id="KW-0812">Transmembrane</keyword>
<feature type="compositionally biased region" description="Polar residues" evidence="6">
    <location>
        <begin position="379"/>
        <end position="394"/>
    </location>
</feature>
<evidence type="ECO:0000256" key="4">
    <source>
        <dbReference type="ARBA" id="ARBA00022989"/>
    </source>
</evidence>
<feature type="transmembrane region" description="Helical" evidence="7">
    <location>
        <begin position="46"/>
        <end position="66"/>
    </location>
</feature>
<feature type="transmembrane region" description="Helical" evidence="7">
    <location>
        <begin position="113"/>
        <end position="134"/>
    </location>
</feature>
<proteinExistence type="inferred from homology"/>
<feature type="transmembrane region" description="Helical" evidence="7">
    <location>
        <begin position="187"/>
        <end position="206"/>
    </location>
</feature>
<dbReference type="PANTHER" id="PTHR20855:SF92">
    <property type="entry name" value="PROGESTIN AND ADIPOQ RECEPTOR FAMILY MEMBER 3-LIKE"/>
    <property type="match status" value="1"/>
</dbReference>